<organism evidence="2 3">
    <name type="scientific">Nannocystis pusilla</name>
    <dbReference type="NCBI Taxonomy" id="889268"/>
    <lineage>
        <taxon>Bacteria</taxon>
        <taxon>Pseudomonadati</taxon>
        <taxon>Myxococcota</taxon>
        <taxon>Polyangia</taxon>
        <taxon>Nannocystales</taxon>
        <taxon>Nannocystaceae</taxon>
        <taxon>Nannocystis</taxon>
    </lineage>
</organism>
<dbReference type="RefSeq" id="WP_224194468.1">
    <property type="nucleotide sequence ID" value="NZ_JAIRAU010000035.1"/>
</dbReference>
<dbReference type="PROSITE" id="PS51257">
    <property type="entry name" value="PROKAR_LIPOPROTEIN"/>
    <property type="match status" value="1"/>
</dbReference>
<dbReference type="InterPro" id="IPR016187">
    <property type="entry name" value="CTDL_fold"/>
</dbReference>
<feature type="region of interest" description="Disordered" evidence="1">
    <location>
        <begin position="65"/>
        <end position="95"/>
    </location>
</feature>
<protein>
    <submittedName>
        <fullName evidence="2">Uncharacterized protein</fullName>
    </submittedName>
</protein>
<dbReference type="SUPFAM" id="SSF56436">
    <property type="entry name" value="C-type lectin-like"/>
    <property type="match status" value="1"/>
</dbReference>
<reference evidence="2" key="1">
    <citation type="submission" date="2021-08" db="EMBL/GenBank/DDBJ databases">
        <authorList>
            <person name="Stevens D.C."/>
        </authorList>
    </citation>
    <scope>NUCLEOTIDE SEQUENCE</scope>
    <source>
        <strain evidence="2">DSM 53165</strain>
    </source>
</reference>
<evidence type="ECO:0000256" key="1">
    <source>
        <dbReference type="SAM" id="MobiDB-lite"/>
    </source>
</evidence>
<accession>A0ABS7TWY4</accession>
<comment type="caution">
    <text evidence="2">The sequence shown here is derived from an EMBL/GenBank/DDBJ whole genome shotgun (WGS) entry which is preliminary data.</text>
</comment>
<dbReference type="InterPro" id="IPR016186">
    <property type="entry name" value="C-type_lectin-like/link_sf"/>
</dbReference>
<feature type="compositionally biased region" description="Low complexity" evidence="1">
    <location>
        <begin position="65"/>
        <end position="93"/>
    </location>
</feature>
<dbReference type="Gene3D" id="3.10.100.10">
    <property type="entry name" value="Mannose-Binding Protein A, subunit A"/>
    <property type="match status" value="1"/>
</dbReference>
<feature type="region of interest" description="Disordered" evidence="1">
    <location>
        <begin position="225"/>
        <end position="246"/>
    </location>
</feature>
<sequence>MTSRSLTVVLSLGCGCNSLYLQDDGGAGTSTGAGIDLSTGADATTTGITEVTTGDSTMWMVASISSTGETSTSETSTSTSDSSSGGTSETTGDNKAGRLMFLTSGKFNGKMEGQNENLGNEGLAINRANWRCQSLAMDACLEGTFQAWLSTEVSHAASRVGANAELNSLQFELVGGGVVAADWDGLTSGWFSEPEKKLLSAILKDETGADVSEDDSTFWSWTKPDGSWHKPSCPEPESNKKMAGGIGKGALKDSKWSAFQPADCHTFHRLLCIQTSFQNPPAP</sequence>
<gene>
    <name evidence="2" type="ORF">K7C98_26015</name>
</gene>
<dbReference type="Proteomes" id="UP001139031">
    <property type="component" value="Unassembled WGS sequence"/>
</dbReference>
<evidence type="ECO:0000313" key="2">
    <source>
        <dbReference type="EMBL" id="MBZ5712713.1"/>
    </source>
</evidence>
<dbReference type="EMBL" id="JAIRAU010000035">
    <property type="protein sequence ID" value="MBZ5712713.1"/>
    <property type="molecule type" value="Genomic_DNA"/>
</dbReference>
<name>A0ABS7TWY4_9BACT</name>
<evidence type="ECO:0000313" key="3">
    <source>
        <dbReference type="Proteomes" id="UP001139031"/>
    </source>
</evidence>
<keyword evidence="3" id="KW-1185">Reference proteome</keyword>
<proteinExistence type="predicted"/>